<accession>A0ACC3BEP5</accession>
<gene>
    <name evidence="1" type="ORF">N8T08_008707</name>
</gene>
<dbReference type="Proteomes" id="UP001177260">
    <property type="component" value="Unassembled WGS sequence"/>
</dbReference>
<evidence type="ECO:0000313" key="2">
    <source>
        <dbReference type="Proteomes" id="UP001177260"/>
    </source>
</evidence>
<keyword evidence="2" id="KW-1185">Reference proteome</keyword>
<proteinExistence type="predicted"/>
<dbReference type="EMBL" id="JAOPJF010000006">
    <property type="protein sequence ID" value="KAK1148822.1"/>
    <property type="molecule type" value="Genomic_DNA"/>
</dbReference>
<sequence length="208" mass="23393">MGSVLGRAVQSSAAVIRVTYAVRWCGTQQVIGSSFRSAYPGDFSGRDPSLEDLHLEINQQYSSFKIPARAKYLILAGDVGRFPDYHAFRDFIRQLTTRFELVFLVLENHEFYNGTFAAGLGLKKAKQLERDPLLDGRLVILHRKRYDIPGTRVSILGCTVWSAVPHHLRGIVQAKVKDFKRIEGWTVDDHNAHHKFDILSPLSAGVDA</sequence>
<protein>
    <submittedName>
        <fullName evidence="1">Uncharacterized protein</fullName>
    </submittedName>
</protein>
<organism evidence="1 2">
    <name type="scientific">Aspergillus melleus</name>
    <dbReference type="NCBI Taxonomy" id="138277"/>
    <lineage>
        <taxon>Eukaryota</taxon>
        <taxon>Fungi</taxon>
        <taxon>Dikarya</taxon>
        <taxon>Ascomycota</taxon>
        <taxon>Pezizomycotina</taxon>
        <taxon>Eurotiomycetes</taxon>
        <taxon>Eurotiomycetidae</taxon>
        <taxon>Eurotiales</taxon>
        <taxon>Aspergillaceae</taxon>
        <taxon>Aspergillus</taxon>
        <taxon>Aspergillus subgen. Circumdati</taxon>
    </lineage>
</organism>
<comment type="caution">
    <text evidence="1">The sequence shown here is derived from an EMBL/GenBank/DDBJ whole genome shotgun (WGS) entry which is preliminary data.</text>
</comment>
<name>A0ACC3BEP5_9EURO</name>
<reference evidence="1 2" key="1">
    <citation type="journal article" date="2023" name="ACS Omega">
        <title>Identification of the Neoaspergillic Acid Biosynthesis Gene Cluster by Establishing an In Vitro CRISPR-Ribonucleoprotein Genetic System in Aspergillus melleus.</title>
        <authorList>
            <person name="Yuan B."/>
            <person name="Grau M.F."/>
            <person name="Murata R.M."/>
            <person name="Torok T."/>
            <person name="Venkateswaran K."/>
            <person name="Stajich J.E."/>
            <person name="Wang C.C.C."/>
        </authorList>
    </citation>
    <scope>NUCLEOTIDE SEQUENCE [LARGE SCALE GENOMIC DNA]</scope>
    <source>
        <strain evidence="1 2">IMV 1140</strain>
    </source>
</reference>
<evidence type="ECO:0000313" key="1">
    <source>
        <dbReference type="EMBL" id="KAK1148822.1"/>
    </source>
</evidence>